<protein>
    <submittedName>
        <fullName evidence="2">Uncharacterized protein</fullName>
    </submittedName>
</protein>
<feature type="compositionally biased region" description="Low complexity" evidence="1">
    <location>
        <begin position="161"/>
        <end position="178"/>
    </location>
</feature>
<feature type="compositionally biased region" description="Polar residues" evidence="1">
    <location>
        <begin position="179"/>
        <end position="190"/>
    </location>
</feature>
<name>A0AAD9GBX7_9STRA</name>
<dbReference type="Proteomes" id="UP001259832">
    <property type="component" value="Unassembled WGS sequence"/>
</dbReference>
<sequence>MWLVDLKIQDHLARFVLKKRVADVTDEDLGLAITRRCSALQNSHIPDMDQLFKDKLKMNLRIEDTESRVVDYFVLFDKIVEDHGLGGILGSGRENEPNYDERMKQRCKYLLKNIAPDMLKLERLTIAKPVLKKDDIALYEAFVERAQIKQVDKTSINPRTSSSSSSSSRKLVSSFKSKGSQNQQQAGSKGNQKKPEDAKPRAPPRDGCLVCKGAHWVKDCPTASEDDKAAALKRMNDMMNQRLRAKTVRSMIQPGDRAAILNGKLEVPFRADTGADYDVITRRLVQEIAKLDAALVVKRLAVPMEVEVADGRVVHCNEQCEVDVQLFTAAGPGDADEFLLGDRTLKSLGINVDQLLEQLATKSAQMMMQMTFQRMIL</sequence>
<reference evidence="2" key="1">
    <citation type="submission" date="2023-08" db="EMBL/GenBank/DDBJ databases">
        <title>Reference Genome Resource for the Citrus Pathogen Phytophthora citrophthora.</title>
        <authorList>
            <person name="Moller H."/>
            <person name="Coetzee B."/>
            <person name="Rose L.J."/>
            <person name="Van Niekerk J.M."/>
        </authorList>
    </citation>
    <scope>NUCLEOTIDE SEQUENCE</scope>
    <source>
        <strain evidence="2">STE-U-9442</strain>
    </source>
</reference>
<feature type="compositionally biased region" description="Basic and acidic residues" evidence="1">
    <location>
        <begin position="193"/>
        <end position="204"/>
    </location>
</feature>
<dbReference type="EMBL" id="JASMQC010000022">
    <property type="protein sequence ID" value="KAK1935653.1"/>
    <property type="molecule type" value="Genomic_DNA"/>
</dbReference>
<dbReference type="AlphaFoldDB" id="A0AAD9GBX7"/>
<proteinExistence type="predicted"/>
<organism evidence="2 3">
    <name type="scientific">Phytophthora citrophthora</name>
    <dbReference type="NCBI Taxonomy" id="4793"/>
    <lineage>
        <taxon>Eukaryota</taxon>
        <taxon>Sar</taxon>
        <taxon>Stramenopiles</taxon>
        <taxon>Oomycota</taxon>
        <taxon>Peronosporomycetes</taxon>
        <taxon>Peronosporales</taxon>
        <taxon>Peronosporaceae</taxon>
        <taxon>Phytophthora</taxon>
    </lineage>
</organism>
<evidence type="ECO:0000313" key="2">
    <source>
        <dbReference type="EMBL" id="KAK1935653.1"/>
    </source>
</evidence>
<evidence type="ECO:0000313" key="3">
    <source>
        <dbReference type="Proteomes" id="UP001259832"/>
    </source>
</evidence>
<evidence type="ECO:0000256" key="1">
    <source>
        <dbReference type="SAM" id="MobiDB-lite"/>
    </source>
</evidence>
<accession>A0AAD9GBX7</accession>
<comment type="caution">
    <text evidence="2">The sequence shown here is derived from an EMBL/GenBank/DDBJ whole genome shotgun (WGS) entry which is preliminary data.</text>
</comment>
<keyword evidence="3" id="KW-1185">Reference proteome</keyword>
<gene>
    <name evidence="2" type="ORF">P3T76_010348</name>
</gene>
<feature type="region of interest" description="Disordered" evidence="1">
    <location>
        <begin position="153"/>
        <end position="205"/>
    </location>
</feature>